<organism evidence="1 2">
    <name type="scientific">Ferrovibrio terrae</name>
    <dbReference type="NCBI Taxonomy" id="2594003"/>
    <lineage>
        <taxon>Bacteria</taxon>
        <taxon>Pseudomonadati</taxon>
        <taxon>Pseudomonadota</taxon>
        <taxon>Alphaproteobacteria</taxon>
        <taxon>Rhodospirillales</taxon>
        <taxon>Rhodospirillaceae</taxon>
        <taxon>Ferrovibrio</taxon>
    </lineage>
</organism>
<protein>
    <submittedName>
        <fullName evidence="1">Uncharacterized protein</fullName>
    </submittedName>
</protein>
<dbReference type="Proteomes" id="UP000317496">
    <property type="component" value="Chromosome"/>
</dbReference>
<dbReference type="EMBL" id="CP041636">
    <property type="protein sequence ID" value="QDO97563.1"/>
    <property type="molecule type" value="Genomic_DNA"/>
</dbReference>
<accession>A0A516H196</accession>
<dbReference type="KEGG" id="fer:FNB15_09905"/>
<dbReference type="InterPro" id="IPR014710">
    <property type="entry name" value="RmlC-like_jellyroll"/>
</dbReference>
<gene>
    <name evidence="1" type="ORF">FNB15_09905</name>
</gene>
<dbReference type="RefSeq" id="WP_144068544.1">
    <property type="nucleotide sequence ID" value="NZ_CP041636.1"/>
</dbReference>
<name>A0A516H196_9PROT</name>
<evidence type="ECO:0000313" key="1">
    <source>
        <dbReference type="EMBL" id="QDO97563.1"/>
    </source>
</evidence>
<dbReference type="SUPFAM" id="SSF51182">
    <property type="entry name" value="RmlC-like cupins"/>
    <property type="match status" value="1"/>
</dbReference>
<sequence length="303" mass="33652">MYSPNDPRASLAAKPAGAPVAPITAYGACEYVRFYDEKQRDEPEGKTWYARGQNFLIAITDAVEGAVLARDAQPDEYAIILDDPKLEVEITTADGVQRVKGGSLAFIPPGKSSVKVIRPGRIVRMFTTQSTDLAAKCINAASYKNPKPAVALAKPWPTPADGFKLRVYTLDVPPEKGRFGRIWRCTTLMINYIDPRQGPRDPTTLSPHHHDDFEQGSLALEGEFVHHIRWPWTPNKHIWRDDQHELCGSPSIAVIPPPSIHTTEACGKGLNQLVDLFCPPRMDFSLKPGWVLNADDYPMPESK</sequence>
<proteinExistence type="predicted"/>
<dbReference type="InterPro" id="IPR011051">
    <property type="entry name" value="RmlC_Cupin_sf"/>
</dbReference>
<keyword evidence="2" id="KW-1185">Reference proteome</keyword>
<dbReference type="OrthoDB" id="8882910at2"/>
<dbReference type="AlphaFoldDB" id="A0A516H196"/>
<evidence type="ECO:0000313" key="2">
    <source>
        <dbReference type="Proteomes" id="UP000317496"/>
    </source>
</evidence>
<reference evidence="1 2" key="1">
    <citation type="submission" date="2019-07" db="EMBL/GenBank/DDBJ databases">
        <title>Genome sequencing for Ferrovibrio sp. K5.</title>
        <authorList>
            <person name="Park S.-J."/>
        </authorList>
    </citation>
    <scope>NUCLEOTIDE SEQUENCE [LARGE SCALE GENOMIC DNA]</scope>
    <source>
        <strain evidence="1 2">K5</strain>
    </source>
</reference>
<dbReference type="Gene3D" id="2.60.120.10">
    <property type="entry name" value="Jelly Rolls"/>
    <property type="match status" value="1"/>
</dbReference>